<dbReference type="EMBL" id="BEZZ01002129">
    <property type="protein sequence ID" value="GCC21235.1"/>
    <property type="molecule type" value="Genomic_DNA"/>
</dbReference>
<sequence length="144" mass="15661">MGSSGTFRLLGHQILGSRDTLQSLGHKILGSRGQSSIVESPITGFQVLDPIVRSSKQGPESLPPTIRVDRVSRCLSPPDANAIVVVVVDPVFPGVTDRFNYSRSRPAVCCLFSLSPLLFTGSAFENWRAGAGRRMSRDLPLLRR</sequence>
<comment type="caution">
    <text evidence="1">The sequence shown here is derived from an EMBL/GenBank/DDBJ whole genome shotgun (WGS) entry which is preliminary data.</text>
</comment>
<evidence type="ECO:0000313" key="2">
    <source>
        <dbReference type="Proteomes" id="UP000287033"/>
    </source>
</evidence>
<evidence type="ECO:0000313" key="1">
    <source>
        <dbReference type="EMBL" id="GCC21235.1"/>
    </source>
</evidence>
<keyword evidence="2" id="KW-1185">Reference proteome</keyword>
<dbReference type="Proteomes" id="UP000287033">
    <property type="component" value="Unassembled WGS sequence"/>
</dbReference>
<reference evidence="1 2" key="1">
    <citation type="journal article" date="2018" name="Nat. Ecol. Evol.">
        <title>Shark genomes provide insights into elasmobranch evolution and the origin of vertebrates.</title>
        <authorList>
            <person name="Hara Y"/>
            <person name="Yamaguchi K"/>
            <person name="Onimaru K"/>
            <person name="Kadota M"/>
            <person name="Koyanagi M"/>
            <person name="Keeley SD"/>
            <person name="Tatsumi K"/>
            <person name="Tanaka K"/>
            <person name="Motone F"/>
            <person name="Kageyama Y"/>
            <person name="Nozu R"/>
            <person name="Adachi N"/>
            <person name="Nishimura O"/>
            <person name="Nakagawa R"/>
            <person name="Tanegashima C"/>
            <person name="Kiyatake I"/>
            <person name="Matsumoto R"/>
            <person name="Murakumo K"/>
            <person name="Nishida K"/>
            <person name="Terakita A"/>
            <person name="Kuratani S"/>
            <person name="Sato K"/>
            <person name="Hyodo S Kuraku.S."/>
        </authorList>
    </citation>
    <scope>NUCLEOTIDE SEQUENCE [LARGE SCALE GENOMIC DNA]</scope>
</reference>
<organism evidence="1 2">
    <name type="scientific">Chiloscyllium punctatum</name>
    <name type="common">Brownbanded bambooshark</name>
    <name type="synonym">Hemiscyllium punctatum</name>
    <dbReference type="NCBI Taxonomy" id="137246"/>
    <lineage>
        <taxon>Eukaryota</taxon>
        <taxon>Metazoa</taxon>
        <taxon>Chordata</taxon>
        <taxon>Craniata</taxon>
        <taxon>Vertebrata</taxon>
        <taxon>Chondrichthyes</taxon>
        <taxon>Elasmobranchii</taxon>
        <taxon>Galeomorphii</taxon>
        <taxon>Galeoidea</taxon>
        <taxon>Orectolobiformes</taxon>
        <taxon>Hemiscylliidae</taxon>
        <taxon>Chiloscyllium</taxon>
    </lineage>
</organism>
<dbReference type="AlphaFoldDB" id="A0A401RSV8"/>
<protein>
    <submittedName>
        <fullName evidence="1">Uncharacterized protein</fullName>
    </submittedName>
</protein>
<name>A0A401RSV8_CHIPU</name>
<gene>
    <name evidence="1" type="ORF">chiPu_0019702</name>
</gene>
<proteinExistence type="predicted"/>
<accession>A0A401RSV8</accession>